<dbReference type="GO" id="GO:1990716">
    <property type="term" value="C:axonemal central apparatus"/>
    <property type="evidence" value="ECO:0007669"/>
    <property type="project" value="TreeGrafter"/>
</dbReference>
<dbReference type="PANTHER" id="PTHR21963">
    <property type="entry name" value="PF6"/>
    <property type="match status" value="1"/>
</dbReference>
<evidence type="ECO:0000256" key="1">
    <source>
        <dbReference type="SAM" id="MobiDB-lite"/>
    </source>
</evidence>
<feature type="region of interest" description="Disordered" evidence="1">
    <location>
        <begin position="242"/>
        <end position="263"/>
    </location>
</feature>
<dbReference type="HOGENOM" id="CLU_240765_0_0_1"/>
<feature type="region of interest" description="Disordered" evidence="1">
    <location>
        <begin position="1523"/>
        <end position="1546"/>
    </location>
</feature>
<protein>
    <submittedName>
        <fullName evidence="2">Uncharacterized protein</fullName>
    </submittedName>
</protein>
<gene>
    <name evidence="2" type="ORF">TTHERM_00430030</name>
</gene>
<feature type="region of interest" description="Disordered" evidence="1">
    <location>
        <begin position="1868"/>
        <end position="1892"/>
    </location>
</feature>
<dbReference type="STRING" id="312017.Q231F7"/>
<dbReference type="Gene3D" id="2.60.450.20">
    <property type="match status" value="1"/>
</dbReference>
<accession>Q231F7</accession>
<dbReference type="OrthoDB" id="10257153at2759"/>
<feature type="compositionally biased region" description="Low complexity" evidence="1">
    <location>
        <begin position="1869"/>
        <end position="1892"/>
    </location>
</feature>
<feature type="compositionally biased region" description="Basic and acidic residues" evidence="1">
    <location>
        <begin position="114"/>
        <end position="142"/>
    </location>
</feature>
<evidence type="ECO:0000313" key="3">
    <source>
        <dbReference type="Proteomes" id="UP000009168"/>
    </source>
</evidence>
<evidence type="ECO:0000313" key="2">
    <source>
        <dbReference type="EMBL" id="EAR91082.3"/>
    </source>
</evidence>
<dbReference type="RefSeq" id="XP_001011327.3">
    <property type="nucleotide sequence ID" value="XM_001011327.3"/>
</dbReference>
<dbReference type="EMBL" id="GG662532">
    <property type="protein sequence ID" value="EAR91082.3"/>
    <property type="molecule type" value="Genomic_DNA"/>
</dbReference>
<feature type="region of interest" description="Disordered" evidence="1">
    <location>
        <begin position="114"/>
        <end position="165"/>
    </location>
</feature>
<dbReference type="eggNOG" id="ENOG502SAAF">
    <property type="taxonomic scope" value="Eukaryota"/>
</dbReference>
<feature type="compositionally biased region" description="Basic and acidic residues" evidence="1">
    <location>
        <begin position="254"/>
        <end position="263"/>
    </location>
</feature>
<feature type="region of interest" description="Disordered" evidence="1">
    <location>
        <begin position="378"/>
        <end position="434"/>
    </location>
</feature>
<organism evidence="2 3">
    <name type="scientific">Tetrahymena thermophila (strain SB210)</name>
    <dbReference type="NCBI Taxonomy" id="312017"/>
    <lineage>
        <taxon>Eukaryota</taxon>
        <taxon>Sar</taxon>
        <taxon>Alveolata</taxon>
        <taxon>Ciliophora</taxon>
        <taxon>Intramacronucleata</taxon>
        <taxon>Oligohymenophorea</taxon>
        <taxon>Hymenostomatida</taxon>
        <taxon>Tetrahymenina</taxon>
        <taxon>Tetrahymenidae</taxon>
        <taxon>Tetrahymena</taxon>
    </lineage>
</organism>
<dbReference type="InterPro" id="IPR026173">
    <property type="entry name" value="SPAG17"/>
</dbReference>
<dbReference type="InterPro" id="IPR047002">
    <property type="entry name" value="Tcp10_C_sf"/>
</dbReference>
<dbReference type="GeneID" id="7847137"/>
<dbReference type="Proteomes" id="UP000009168">
    <property type="component" value="Unassembled WGS sequence"/>
</dbReference>
<dbReference type="GO" id="GO:1904158">
    <property type="term" value="P:axonemal central apparatus assembly"/>
    <property type="evidence" value="ECO:0007669"/>
    <property type="project" value="TreeGrafter"/>
</dbReference>
<sequence length="1892" mass="221228">MPPKKQKEEEIDISTLPPWFPVNCVIKCQGKKQRMQNFLNLIKQHPKSFQKNITREEIIEYAKEKGLYTDPNSLNEKQKKDPKLLETLNLELTPLVISKAFIALRQELDLKGRKAKKDKLEGKEEVDDKKVDPKKKKEDPKNVKKGGKVVEQPKEEEEKKEEVEPEKEYKKALDIIYFLFDFPQTQEDAAALAKNDGQIDLLFDIREKVLWNNQEPDMSLLDPKENFDEDIRQRMDEFIDGDEEQQNEDEENEEGKPKKQKKEVLTEEDLAYIEESKNFVKEFKQTRANSNRNSSIRKSVVKEVVFEIDPYAEEESFKNFIDYLIEEICQYSFDFQAYQEWIQGKKQVPLCPKEALKLHEEEEEERQRQLAKQQAEQAALEEQEALKKKGGKAAPQKQDPKKDAKKDAKKEEVKVEEVKPVEEPPKKEEPPKPVQEPFYQYYKQLNEVNLQKTTAGILLECLIDQIESEKLQAQEQVHPKDKEESEQINQILNNLTNFVDYSSNNSLQCYKKQLLLNQIDKNTPYKAIIDECDEIEKSSHNAYLANMDQISRRERDLFSLLLFPGIDRNMMPEIPDKSEPLRKAEKSQLYPFIGCNVYEFERRLTITRFEEMMKEVEPEREWNFGNRIYMERHNKNTLSQQLYKALIYEPSIITKYNDKDDNLYVAMYFKNPPGRILRKKWNADWKVLPNLENWINYFKNSENNIKNEVYYDIDYELIGNLHERTKYMYPNDNSVIFGTKFQVGDQFHYRYKVVKEGVIFGIKESNNLSNFWALFENNSLFFVELEGKQKRQRSLQGTQAQIDEGNQDMIEKEVPNEEQLAEDLKASITITLVNGLVNKFLPNGDVFQTKLEHDKKTLTRDFEDIVNPHDTPKPNSETEIKRIITGKGSVIKYMKDGSISVLYANGNVSFCQQRNGIWITTNNKGLRKLRNTKDGTETEQDHVPCAKRIDPESGSKIIIRGDQTTIITYRDGSVYTKHKDGTQMLTSAKKDYIIIEHPEFSTVKVLLDEVKARTDTVIGLGSAYANVGFDNLFERSNNGIIIETYLPDGTKVVGYKEKQELPGYNQFQTNHIHLIYFDDGSVGKVLDNGEVVFISAVDRVALNKNGQNKPFGEDLDFWLQLFCVPEERKAGVYNISLKERILWTRDDEGNFFALKSNGEIDTKIAVSLNLNQNQVDGPNSNLNPLDRPQTPDFQEGEFIEEENKFLPQPSSWVPIRLFTINNDNTGFELFNEEQVQNYFRLKEKDPTCVNLFDDQVPNYQNCKSISFISQLLNLEDKKIIQIKPEIPRNLDIIPKTEQKKTEPEKKSYLFRNFLKFEEFNGEKREQHKQDLEKYDLWKKDQVKQSNEYGIIQKTEEERDAEFNIQLKILESRKREFKDEKYDQVKNNITKIFLDRSDFVIGAHKVLSATDLANLESPKKENAPLTYKREDNRSQTQIARELKSEKLKNKPRDSQLESLKVQKKKDFFVSHYFETQEGNTALNAMPKDIFNPVVVAANIKDTNKKEIDELKKSGIEFENQTLKNSTMRNSTQRLSQQLTPKQDFGQNDQPIVQLEPEQDQRNRYTQGQQRTIVIKPSVFTQRDIDEEKQLIENEREALRHRKVKTKEYNVYGTERRDDQTKKVPCLLKTNPISELNQKYIQTDSLTDKRIKMASMANRMHINAPSISELRNTGSHQTLAKTLDKKFNIDELENRKNLMLTSDLNDQLRKDIQILPASVRFGVLCANRIYETKLVIKNEDVLAQRVTLKQPQTQHVKVFLNELGPIPMGLTREVIVRLNTSQEIIGKFQEEFQIISKHQIYKIPIFANIIEQREYDELEKETKELHNKPLLKTFVKEIEFNKRKDQKSLINDSQQSDLFPKINNFDRTYKIDPNNNINKGGNQQQDSFDQSFAD</sequence>
<dbReference type="KEGG" id="tet:TTHERM_00430030"/>
<dbReference type="PANTHER" id="PTHR21963:SF1">
    <property type="entry name" value="SPERM-ASSOCIATED ANTIGEN 17"/>
    <property type="match status" value="1"/>
</dbReference>
<feature type="compositionally biased region" description="Acidic residues" evidence="1">
    <location>
        <begin position="242"/>
        <end position="253"/>
    </location>
</feature>
<dbReference type="InParanoid" id="Q231F7"/>
<name>Q231F7_TETTS</name>
<keyword evidence="3" id="KW-1185">Reference proteome</keyword>
<proteinExistence type="predicted"/>
<feature type="compositionally biased region" description="Basic and acidic residues" evidence="1">
    <location>
        <begin position="398"/>
        <end position="431"/>
    </location>
</feature>
<feature type="compositionally biased region" description="Basic and acidic residues" evidence="1">
    <location>
        <begin position="151"/>
        <end position="165"/>
    </location>
</feature>
<reference evidence="3" key="1">
    <citation type="journal article" date="2006" name="PLoS Biol.">
        <title>Macronuclear genome sequence of the ciliate Tetrahymena thermophila, a model eukaryote.</title>
        <authorList>
            <person name="Eisen J.A."/>
            <person name="Coyne R.S."/>
            <person name="Wu M."/>
            <person name="Wu D."/>
            <person name="Thiagarajan M."/>
            <person name="Wortman J.R."/>
            <person name="Badger J.H."/>
            <person name="Ren Q."/>
            <person name="Amedeo P."/>
            <person name="Jones K.M."/>
            <person name="Tallon L.J."/>
            <person name="Delcher A.L."/>
            <person name="Salzberg S.L."/>
            <person name="Silva J.C."/>
            <person name="Haas B.J."/>
            <person name="Majoros W.H."/>
            <person name="Farzad M."/>
            <person name="Carlton J.M."/>
            <person name="Smith R.K. Jr."/>
            <person name="Garg J."/>
            <person name="Pearlman R.E."/>
            <person name="Karrer K.M."/>
            <person name="Sun L."/>
            <person name="Manning G."/>
            <person name="Elde N.C."/>
            <person name="Turkewitz A.P."/>
            <person name="Asai D.J."/>
            <person name="Wilkes D.E."/>
            <person name="Wang Y."/>
            <person name="Cai H."/>
            <person name="Collins K."/>
            <person name="Stewart B.A."/>
            <person name="Lee S.R."/>
            <person name="Wilamowska K."/>
            <person name="Weinberg Z."/>
            <person name="Ruzzo W.L."/>
            <person name="Wloga D."/>
            <person name="Gaertig J."/>
            <person name="Frankel J."/>
            <person name="Tsao C.-C."/>
            <person name="Gorovsky M.A."/>
            <person name="Keeling P.J."/>
            <person name="Waller R.F."/>
            <person name="Patron N.J."/>
            <person name="Cherry J.M."/>
            <person name="Stover N.A."/>
            <person name="Krieger C.J."/>
            <person name="del Toro C."/>
            <person name="Ryder H.F."/>
            <person name="Williamson S.C."/>
            <person name="Barbeau R.A."/>
            <person name="Hamilton E.P."/>
            <person name="Orias E."/>
        </authorList>
    </citation>
    <scope>NUCLEOTIDE SEQUENCE [LARGE SCALE GENOMIC DNA]</scope>
    <source>
        <strain evidence="3">SB210</strain>
    </source>
</reference>